<keyword evidence="3" id="KW-1185">Reference proteome</keyword>
<dbReference type="Proteomes" id="UP000789595">
    <property type="component" value="Unassembled WGS sequence"/>
</dbReference>
<organism evidence="2 3">
    <name type="scientific">Pelagomonas calceolata</name>
    <dbReference type="NCBI Taxonomy" id="35677"/>
    <lineage>
        <taxon>Eukaryota</taxon>
        <taxon>Sar</taxon>
        <taxon>Stramenopiles</taxon>
        <taxon>Ochrophyta</taxon>
        <taxon>Pelagophyceae</taxon>
        <taxon>Pelagomonadales</taxon>
        <taxon>Pelagomonadaceae</taxon>
        <taxon>Pelagomonas</taxon>
    </lineage>
</organism>
<proteinExistence type="predicted"/>
<feature type="region of interest" description="Disordered" evidence="1">
    <location>
        <begin position="20"/>
        <end position="49"/>
    </location>
</feature>
<name>A0A8J2SX31_9STRA</name>
<evidence type="ECO:0000313" key="2">
    <source>
        <dbReference type="EMBL" id="CAH0374569.1"/>
    </source>
</evidence>
<protein>
    <submittedName>
        <fullName evidence="2">Uncharacterized protein</fullName>
    </submittedName>
</protein>
<reference evidence="2" key="1">
    <citation type="submission" date="2021-11" db="EMBL/GenBank/DDBJ databases">
        <authorList>
            <consortium name="Genoscope - CEA"/>
            <person name="William W."/>
        </authorList>
    </citation>
    <scope>NUCLEOTIDE SEQUENCE</scope>
</reference>
<gene>
    <name evidence="2" type="ORF">PECAL_4P18640</name>
</gene>
<dbReference type="AlphaFoldDB" id="A0A8J2SX31"/>
<comment type="caution">
    <text evidence="2">The sequence shown here is derived from an EMBL/GenBank/DDBJ whole genome shotgun (WGS) entry which is preliminary data.</text>
</comment>
<feature type="compositionally biased region" description="Basic and acidic residues" evidence="1">
    <location>
        <begin position="31"/>
        <end position="44"/>
    </location>
</feature>
<accession>A0A8J2SX31</accession>
<evidence type="ECO:0000256" key="1">
    <source>
        <dbReference type="SAM" id="MobiDB-lite"/>
    </source>
</evidence>
<sequence>MGRWCRAGCRCRRSASSPAARRIRAPLTYDRLSEKRPREKKDAGSSHAVGLAHRGQGLVGRLVRQVGLRGGGSTAGDAGDATRETYQARARRVSGELLAQLAGLVDAVLDGRRAALHAAREGQGGQRRQEGGDELVLLRRRVNEDRDVGVVRVAVAVHLDVPHPEVEHEVREAGGRRADLEAGVFDRGVGADRRVRAGLGRNDQARRGQIGLLGPAGAAVIDDLVLVHLGALALAGHVLCGASACGTEKRSSRAGMVLVGSPVSWRCVAVWRVRRCVLWCRVVAASAFFGQFLCL</sequence>
<evidence type="ECO:0000313" key="3">
    <source>
        <dbReference type="Proteomes" id="UP000789595"/>
    </source>
</evidence>
<dbReference type="EMBL" id="CAKKNE010000004">
    <property type="protein sequence ID" value="CAH0374569.1"/>
    <property type="molecule type" value="Genomic_DNA"/>
</dbReference>